<evidence type="ECO:0000256" key="7">
    <source>
        <dbReference type="ARBA" id="ARBA00035045"/>
    </source>
</evidence>
<keyword evidence="4" id="KW-0408">Iron</keyword>
<evidence type="ECO:0000313" key="8">
    <source>
        <dbReference type="EMBL" id="QJD98066.1"/>
    </source>
</evidence>
<dbReference type="CDD" id="cd16350">
    <property type="entry name" value="VOC_like"/>
    <property type="match status" value="1"/>
</dbReference>
<dbReference type="RefSeq" id="WP_169610789.1">
    <property type="nucleotide sequence ID" value="NZ_CP051682.1"/>
</dbReference>
<comment type="cofactor">
    <cofactor evidence="1">
        <name>Fe(2+)</name>
        <dbReference type="ChEBI" id="CHEBI:29033"/>
    </cofactor>
</comment>
<dbReference type="Pfam" id="PF07063">
    <property type="entry name" value="HGLS"/>
    <property type="match status" value="1"/>
</dbReference>
<evidence type="ECO:0000256" key="3">
    <source>
        <dbReference type="ARBA" id="ARBA00023002"/>
    </source>
</evidence>
<reference evidence="8 9" key="1">
    <citation type="submission" date="2020-04" db="EMBL/GenBank/DDBJ databases">
        <title>Genome sequencing of novel species.</title>
        <authorList>
            <person name="Heo J."/>
            <person name="Kim S.-J."/>
            <person name="Kim J.-S."/>
            <person name="Hong S.-B."/>
            <person name="Kwon S.-W."/>
        </authorList>
    </citation>
    <scope>NUCLEOTIDE SEQUENCE [LARGE SCALE GENOMIC DNA]</scope>
    <source>
        <strain evidence="8 9">F39-2</strain>
    </source>
</reference>
<dbReference type="PANTHER" id="PTHR31136:SF5">
    <property type="entry name" value="2-OXOADIPATE DIOXYGENASE_DECARBOXYLASE, CHLOROPLASTIC"/>
    <property type="match status" value="1"/>
</dbReference>
<dbReference type="EMBL" id="CP051682">
    <property type="protein sequence ID" value="QJD98066.1"/>
    <property type="molecule type" value="Genomic_DNA"/>
</dbReference>
<keyword evidence="9" id="KW-1185">Reference proteome</keyword>
<dbReference type="EC" id="1.13.11.93" evidence="6"/>
<dbReference type="Gene3D" id="3.10.180.50">
    <property type="match status" value="1"/>
</dbReference>
<keyword evidence="2" id="KW-0223">Dioxygenase</keyword>
<dbReference type="KEGG" id="mrob:HH214_20390"/>
<proteinExistence type="inferred from homology"/>
<dbReference type="AlphaFoldDB" id="A0A7L5ECD8"/>
<gene>
    <name evidence="8" type="ORF">HH214_20390</name>
</gene>
<name>A0A7L5ECD8_9SPHI</name>
<dbReference type="Proteomes" id="UP000503278">
    <property type="component" value="Chromosome"/>
</dbReference>
<dbReference type="InterPro" id="IPR009770">
    <property type="entry name" value="HGLS"/>
</dbReference>
<accession>A0A7L5ECD8</accession>
<evidence type="ECO:0000256" key="1">
    <source>
        <dbReference type="ARBA" id="ARBA00001954"/>
    </source>
</evidence>
<dbReference type="SMART" id="SM01150">
    <property type="entry name" value="DUF1338"/>
    <property type="match status" value="1"/>
</dbReference>
<evidence type="ECO:0000256" key="6">
    <source>
        <dbReference type="ARBA" id="ARBA00035023"/>
    </source>
</evidence>
<dbReference type="PANTHER" id="PTHR31136">
    <property type="entry name" value="DUF1338 DOMAIN-CONTAINING PROTEIN"/>
    <property type="match status" value="1"/>
</dbReference>
<dbReference type="GO" id="GO:0051213">
    <property type="term" value="F:dioxygenase activity"/>
    <property type="evidence" value="ECO:0007669"/>
    <property type="project" value="UniProtKB-KW"/>
</dbReference>
<keyword evidence="3" id="KW-0560">Oxidoreductase</keyword>
<organism evidence="8 9">
    <name type="scientific">Mucilaginibacter robiniae</name>
    <dbReference type="NCBI Taxonomy" id="2728022"/>
    <lineage>
        <taxon>Bacteria</taxon>
        <taxon>Pseudomonadati</taxon>
        <taxon>Bacteroidota</taxon>
        <taxon>Sphingobacteriia</taxon>
        <taxon>Sphingobacteriales</taxon>
        <taxon>Sphingobacteriaceae</taxon>
        <taxon>Mucilaginibacter</taxon>
    </lineage>
</organism>
<sequence length="301" mass="34470">MKFDQHTPLDIFLNMLFERYAAKVPAVKRITSALIENGVVNSQQEIVNDHIAFRTLGVPNLGIASFEKIFLHHGYQKRDYYYFEGKKLNAYWYAPPSPVYPRIFISELIVDTLSEAAQQIIHQYTKGTHTDPVDRLDLDNGQQVGEFFHQALWQLPTKQDYETLLAESEYAAWVIYNRYYLNHYTISVHSLKEGYNMLAEFDAFVESLGIKLNNAGGIMKVSEDGLLRQSSTVAEMQNATFADGETMPIAGSYVEFAERLVLPEYQHLPLTDIKAEHRRDGFETNNADKIFESTYTGQTKA</sequence>
<comment type="similarity">
    <text evidence="5">Belongs to the 2-oxoadipate dioxygenase/decarboxylase family.</text>
</comment>
<protein>
    <recommendedName>
        <fullName evidence="6">2-oxoadipate dioxygenase/decarboxylase</fullName>
        <ecNumber evidence="6">1.13.11.93</ecNumber>
    </recommendedName>
    <alternativeName>
        <fullName evidence="7">2-hydroxyglutarate synthase</fullName>
    </alternativeName>
</protein>
<evidence type="ECO:0000256" key="4">
    <source>
        <dbReference type="ARBA" id="ARBA00023004"/>
    </source>
</evidence>
<evidence type="ECO:0000256" key="5">
    <source>
        <dbReference type="ARBA" id="ARBA00035013"/>
    </source>
</evidence>
<evidence type="ECO:0000256" key="2">
    <source>
        <dbReference type="ARBA" id="ARBA00022964"/>
    </source>
</evidence>
<evidence type="ECO:0000313" key="9">
    <source>
        <dbReference type="Proteomes" id="UP000503278"/>
    </source>
</evidence>